<dbReference type="InterPro" id="IPR009060">
    <property type="entry name" value="UBA-like_sf"/>
</dbReference>
<dbReference type="STRING" id="5286.A0A0K3CPU2"/>
<dbReference type="GO" id="GO:0045116">
    <property type="term" value="P:protein neddylation"/>
    <property type="evidence" value="ECO:0007669"/>
    <property type="project" value="TreeGrafter"/>
</dbReference>
<dbReference type="InterPro" id="IPR014764">
    <property type="entry name" value="DCN-prot"/>
</dbReference>
<dbReference type="EMBL" id="LCTV02000013">
    <property type="protein sequence ID" value="PRQ71082.1"/>
    <property type="molecule type" value="Genomic_DNA"/>
</dbReference>
<reference evidence="4 6" key="1">
    <citation type="submission" date="2015-07" db="EMBL/GenBank/DDBJ databases">
        <authorList>
            <person name="Cajimat M.N.B."/>
            <person name="Milazzo M.L."/>
            <person name="Fulhorst C.F."/>
        </authorList>
    </citation>
    <scope>NUCLEOTIDE SEQUENCE [LARGE SCALE GENOMIC DNA]</scope>
    <source>
        <strain evidence="4">Single colony</strain>
    </source>
</reference>
<organism evidence="4 6">
    <name type="scientific">Rhodotorula toruloides</name>
    <name type="common">Yeast</name>
    <name type="synonym">Rhodosporidium toruloides</name>
    <dbReference type="NCBI Taxonomy" id="5286"/>
    <lineage>
        <taxon>Eukaryota</taxon>
        <taxon>Fungi</taxon>
        <taxon>Dikarya</taxon>
        <taxon>Basidiomycota</taxon>
        <taxon>Pucciniomycotina</taxon>
        <taxon>Microbotryomycetes</taxon>
        <taxon>Sporidiobolales</taxon>
        <taxon>Sporidiobolaceae</taxon>
        <taxon>Rhodotorula</taxon>
    </lineage>
</organism>
<keyword evidence="6" id="KW-1185">Reference proteome</keyword>
<evidence type="ECO:0000313" key="6">
    <source>
        <dbReference type="Proteomes" id="UP000199069"/>
    </source>
</evidence>
<evidence type="ECO:0000313" key="5">
    <source>
        <dbReference type="EMBL" id="PRQ71082.1"/>
    </source>
</evidence>
<dbReference type="InterPro" id="IPR042460">
    <property type="entry name" value="DCN1-like_PONY"/>
</dbReference>
<protein>
    <recommendedName>
        <fullName evidence="2">Defective in cullin neddylation protein</fullName>
    </recommendedName>
</protein>
<sequence length="280" mass="30930">MVRLLVVCSAAIDADRLDIIAPVLQSSLSKTAKEGRVRDFSSITGASSADANRFLKASAWRLDAAIDAYYNQASAASTANPAVLRNLEALWAQYRDPASPEEIGMDGTTRYCEDLGVSLEDVVFLVLAEFTGAPSMGKFAKQTWIRAWQGVGCDTLERQKRHVADLRAQLSNPEAFRRIYIFAFDYAKEPGQKSLHFEIAQELWKLLVPLDPASTTFSSANLAAWIDFLASKGGRAVSKDTWNLFLDFARSIDPDFGNYDEEAAWPSLIDDFVLRSRSGA</sequence>
<dbReference type="Pfam" id="PF03556">
    <property type="entry name" value="Cullin_binding"/>
    <property type="match status" value="1"/>
</dbReference>
<dbReference type="AlphaFoldDB" id="A0A0K3CPU2"/>
<dbReference type="Gene3D" id="1.10.238.10">
    <property type="entry name" value="EF-hand"/>
    <property type="match status" value="1"/>
</dbReference>
<reference evidence="5 7" key="2">
    <citation type="journal article" date="2018" name="Elife">
        <title>Functional genomics of lipid metabolism in the oleaginous yeast Rhodosporidium toruloides.</title>
        <authorList>
            <person name="Coradetti S.T."/>
            <person name="Pinel D."/>
            <person name="Geiselman G."/>
            <person name="Ito M."/>
            <person name="Mondo S."/>
            <person name="Reilly M.C."/>
            <person name="Cheng Y.F."/>
            <person name="Bauer S."/>
            <person name="Grigoriev I."/>
            <person name="Gladden J.M."/>
            <person name="Simmons B.A."/>
            <person name="Brem R."/>
            <person name="Arkin A.P."/>
            <person name="Skerker J.M."/>
        </authorList>
    </citation>
    <scope>NUCLEOTIDE SEQUENCE [LARGE SCALE GENOMIC DNA]</scope>
    <source>
        <strain evidence="5 7">NBRC 0880</strain>
    </source>
</reference>
<evidence type="ECO:0000256" key="2">
    <source>
        <dbReference type="RuleBase" id="RU410713"/>
    </source>
</evidence>
<dbReference type="GO" id="GO:0000151">
    <property type="term" value="C:ubiquitin ligase complex"/>
    <property type="evidence" value="ECO:0007669"/>
    <property type="project" value="TreeGrafter"/>
</dbReference>
<dbReference type="PROSITE" id="PS51229">
    <property type="entry name" value="DCUN1"/>
    <property type="match status" value="1"/>
</dbReference>
<dbReference type="OMA" id="LWCKFLQ"/>
<evidence type="ECO:0000256" key="1">
    <source>
        <dbReference type="ARBA" id="ARBA00022786"/>
    </source>
</evidence>
<dbReference type="SUPFAM" id="SSF46934">
    <property type="entry name" value="UBA-like"/>
    <property type="match status" value="1"/>
</dbReference>
<evidence type="ECO:0000313" key="7">
    <source>
        <dbReference type="Proteomes" id="UP000239560"/>
    </source>
</evidence>
<dbReference type="OrthoDB" id="27198at2759"/>
<gene>
    <name evidence="4" type="primary">FGENESH: predicted gene_13.166</name>
    <name evidence="5" type="ORF">AAT19DRAFT_10622</name>
    <name evidence="4" type="ORF">BN2166_0063360</name>
</gene>
<dbReference type="EMBL" id="CWKI01000013">
    <property type="protein sequence ID" value="CTR10475.1"/>
    <property type="molecule type" value="Genomic_DNA"/>
</dbReference>
<dbReference type="FunFam" id="1.10.238.200:FF:000003">
    <property type="entry name" value="DCN1-like protein 3"/>
    <property type="match status" value="1"/>
</dbReference>
<proteinExistence type="predicted"/>
<dbReference type="Gene3D" id="1.10.8.10">
    <property type="entry name" value="DNA helicase RuvA subunit, C-terminal domain"/>
    <property type="match status" value="1"/>
</dbReference>
<dbReference type="GO" id="GO:0031624">
    <property type="term" value="F:ubiquitin conjugating enzyme binding"/>
    <property type="evidence" value="ECO:0007669"/>
    <property type="project" value="TreeGrafter"/>
</dbReference>
<dbReference type="GO" id="GO:0005886">
    <property type="term" value="C:plasma membrane"/>
    <property type="evidence" value="ECO:0007669"/>
    <property type="project" value="UniProtKB-ARBA"/>
</dbReference>
<dbReference type="GO" id="GO:0097602">
    <property type="term" value="F:cullin family protein binding"/>
    <property type="evidence" value="ECO:0007669"/>
    <property type="project" value="TreeGrafter"/>
</dbReference>
<dbReference type="Proteomes" id="UP000239560">
    <property type="component" value="Unassembled WGS sequence"/>
</dbReference>
<feature type="domain" description="DCUN1" evidence="3">
    <location>
        <begin position="82"/>
        <end position="277"/>
    </location>
</feature>
<dbReference type="Proteomes" id="UP000199069">
    <property type="component" value="Unassembled WGS sequence"/>
</dbReference>
<dbReference type="InterPro" id="IPR005176">
    <property type="entry name" value="PONY_dom"/>
</dbReference>
<accession>A0A0K3CPU2</accession>
<name>A0A0K3CPU2_RHOTO</name>
<keyword evidence="1" id="KW-0833">Ubl conjugation pathway</keyword>
<evidence type="ECO:0000313" key="4">
    <source>
        <dbReference type="EMBL" id="CTR10475.1"/>
    </source>
</evidence>
<dbReference type="PANTHER" id="PTHR12281">
    <property type="entry name" value="RP42 RELATED"/>
    <property type="match status" value="1"/>
</dbReference>
<dbReference type="Pfam" id="PF14555">
    <property type="entry name" value="UBA_4"/>
    <property type="match status" value="1"/>
</dbReference>
<dbReference type="Gene3D" id="1.10.238.200">
    <property type="entry name" value="Cullin, PONY binding domain"/>
    <property type="match status" value="1"/>
</dbReference>
<dbReference type="GO" id="GO:0032182">
    <property type="term" value="F:ubiquitin-like protein binding"/>
    <property type="evidence" value="ECO:0007669"/>
    <property type="project" value="TreeGrafter"/>
</dbReference>
<dbReference type="PANTHER" id="PTHR12281:SF31">
    <property type="entry name" value="DCN1-LIKE PROTEIN 3"/>
    <property type="match status" value="1"/>
</dbReference>
<evidence type="ECO:0000259" key="3">
    <source>
        <dbReference type="PROSITE" id="PS51229"/>
    </source>
</evidence>
<comment type="function">
    <text evidence="2">Neddylation of cullins play an essential role in the regulation of SCF-type complexes activity.</text>
</comment>